<protein>
    <submittedName>
        <fullName evidence="1">Uncharacterized protein</fullName>
    </submittedName>
</protein>
<proteinExistence type="predicted"/>
<evidence type="ECO:0000313" key="1">
    <source>
        <dbReference type="EMBL" id="MFC0316928.1"/>
    </source>
</evidence>
<keyword evidence="2" id="KW-1185">Reference proteome</keyword>
<dbReference type="Proteomes" id="UP001589774">
    <property type="component" value="Unassembled WGS sequence"/>
</dbReference>
<reference evidence="1 2" key="1">
    <citation type="submission" date="2024-09" db="EMBL/GenBank/DDBJ databases">
        <authorList>
            <person name="Sun Q."/>
            <person name="Mori K."/>
        </authorList>
    </citation>
    <scope>NUCLEOTIDE SEQUENCE [LARGE SCALE GENOMIC DNA]</scope>
    <source>
        <strain evidence="1 2">CCM 7765</strain>
    </source>
</reference>
<accession>A0ABV6HDF3</accession>
<evidence type="ECO:0000313" key="2">
    <source>
        <dbReference type="Proteomes" id="UP001589774"/>
    </source>
</evidence>
<gene>
    <name evidence="1" type="ORF">ACFFI0_01360</name>
</gene>
<sequence>MTRKTFNNEGVQLLLADIYQLPIADYQEELYSIQSDFRTWLFLHFNFNDRQASYLHQLNTDYLYLLGQEVSKAIENQSPIMLQKQEPADDDGGEGKVIETNYVRQSAFNLDDGLRSISSLIINIRYDRD</sequence>
<dbReference type="EMBL" id="JBHLWO010000001">
    <property type="protein sequence ID" value="MFC0316928.1"/>
    <property type="molecule type" value="Genomic_DNA"/>
</dbReference>
<name>A0ABV6HDF3_9SPHI</name>
<comment type="caution">
    <text evidence="1">The sequence shown here is derived from an EMBL/GenBank/DDBJ whole genome shotgun (WGS) entry which is preliminary data.</text>
</comment>
<dbReference type="RefSeq" id="WP_377476488.1">
    <property type="nucleotide sequence ID" value="NZ_JBHLWO010000001.1"/>
</dbReference>
<organism evidence="1 2">
    <name type="scientific">Olivibacter oleidegradans</name>
    <dbReference type="NCBI Taxonomy" id="760123"/>
    <lineage>
        <taxon>Bacteria</taxon>
        <taxon>Pseudomonadati</taxon>
        <taxon>Bacteroidota</taxon>
        <taxon>Sphingobacteriia</taxon>
        <taxon>Sphingobacteriales</taxon>
        <taxon>Sphingobacteriaceae</taxon>
        <taxon>Olivibacter</taxon>
    </lineage>
</organism>